<name>A0A895YGH7_9ACTN</name>
<evidence type="ECO:0000313" key="3">
    <source>
        <dbReference type="EMBL" id="QSB13290.1"/>
    </source>
</evidence>
<proteinExistence type="predicted"/>
<dbReference type="EMBL" id="CP070499">
    <property type="protein sequence ID" value="QSB13290.1"/>
    <property type="molecule type" value="Genomic_DNA"/>
</dbReference>
<gene>
    <name evidence="3" type="ORF">JQS43_16860</name>
</gene>
<dbReference type="Pfam" id="PF09250">
    <property type="entry name" value="Prim-Pol"/>
    <property type="match status" value="1"/>
</dbReference>
<evidence type="ECO:0000313" key="4">
    <source>
        <dbReference type="Proteomes" id="UP000662857"/>
    </source>
</evidence>
<protein>
    <submittedName>
        <fullName evidence="3">Bifunctional DNA primase/polymerase</fullName>
    </submittedName>
</protein>
<accession>A0A895YGH7</accession>
<feature type="region of interest" description="Disordered" evidence="1">
    <location>
        <begin position="191"/>
        <end position="212"/>
    </location>
</feature>
<sequence length="212" mass="23601">MVLTRQRLRRAALRMASNGWPITPGASLRARRFDCGRPGCPTTACHPVLEHWEPAASVDRARLIEWWRYAPHSVLLPTGVAFDVLEIAAPLGALLRESRRWSGPRRGPVATIPTGRWMFLVTPGEPLCDQLAGELSVVRHGRGSWVPAPPTRLVEGPVRWLVSPTEVGWRLPASAPVQDILSDLLRQPAQRRRSHPRWGGWMNRTASASSQT</sequence>
<dbReference type="RefSeq" id="WP_239675371.1">
    <property type="nucleotide sequence ID" value="NZ_CP070499.1"/>
</dbReference>
<dbReference type="KEGG" id="nhy:JQS43_16860"/>
<dbReference type="InterPro" id="IPR015330">
    <property type="entry name" value="DNA_primase/pol_bifunc_N"/>
</dbReference>
<evidence type="ECO:0000256" key="1">
    <source>
        <dbReference type="SAM" id="MobiDB-lite"/>
    </source>
</evidence>
<dbReference type="Proteomes" id="UP000662857">
    <property type="component" value="Chromosome"/>
</dbReference>
<feature type="domain" description="DNA primase/polymerase bifunctional N-terminal" evidence="2">
    <location>
        <begin position="12"/>
        <end position="181"/>
    </location>
</feature>
<dbReference type="AlphaFoldDB" id="A0A895YGH7"/>
<evidence type="ECO:0000259" key="2">
    <source>
        <dbReference type="SMART" id="SM00943"/>
    </source>
</evidence>
<keyword evidence="4" id="KW-1185">Reference proteome</keyword>
<reference evidence="3" key="1">
    <citation type="submission" date="2021-02" db="EMBL/GenBank/DDBJ databases">
        <title>Natrosporangium hydrolyticum gen. nov., sp. nov, a haloalkaliphilic actinobacterium from a soda solonchak soil.</title>
        <authorList>
            <person name="Sorokin D.Y."/>
            <person name="Khijniak T.V."/>
            <person name="Zakharycheva A.P."/>
            <person name="Boueva O.V."/>
            <person name="Ariskina E.V."/>
            <person name="Hahnke R.L."/>
            <person name="Bunk B."/>
            <person name="Sproer C."/>
            <person name="Schumann P."/>
            <person name="Evtushenko L.I."/>
            <person name="Kublanov I.V."/>
        </authorList>
    </citation>
    <scope>NUCLEOTIDE SEQUENCE</scope>
    <source>
        <strain evidence="3">DSM 106523</strain>
    </source>
</reference>
<dbReference type="SMART" id="SM00943">
    <property type="entry name" value="Prim-Pol"/>
    <property type="match status" value="1"/>
</dbReference>
<organism evidence="3 4">
    <name type="scientific">Natronosporangium hydrolyticum</name>
    <dbReference type="NCBI Taxonomy" id="2811111"/>
    <lineage>
        <taxon>Bacteria</taxon>
        <taxon>Bacillati</taxon>
        <taxon>Actinomycetota</taxon>
        <taxon>Actinomycetes</taxon>
        <taxon>Micromonosporales</taxon>
        <taxon>Micromonosporaceae</taxon>
        <taxon>Natronosporangium</taxon>
    </lineage>
</organism>